<accession>A0A6A4H0C4</accession>
<evidence type="ECO:0000313" key="1">
    <source>
        <dbReference type="EMBL" id="KAE9390805.1"/>
    </source>
</evidence>
<dbReference type="AlphaFoldDB" id="A0A6A4H0C4"/>
<proteinExistence type="predicted"/>
<gene>
    <name evidence="1" type="ORF">BT96DRAFT_781562</name>
</gene>
<dbReference type="Proteomes" id="UP000799118">
    <property type="component" value="Unassembled WGS sequence"/>
</dbReference>
<evidence type="ECO:0000313" key="2">
    <source>
        <dbReference type="Proteomes" id="UP000799118"/>
    </source>
</evidence>
<protein>
    <submittedName>
        <fullName evidence="1">Uncharacterized protein</fullName>
    </submittedName>
</protein>
<keyword evidence="2" id="KW-1185">Reference proteome</keyword>
<organism evidence="1 2">
    <name type="scientific">Gymnopus androsaceus JB14</name>
    <dbReference type="NCBI Taxonomy" id="1447944"/>
    <lineage>
        <taxon>Eukaryota</taxon>
        <taxon>Fungi</taxon>
        <taxon>Dikarya</taxon>
        <taxon>Basidiomycota</taxon>
        <taxon>Agaricomycotina</taxon>
        <taxon>Agaricomycetes</taxon>
        <taxon>Agaricomycetidae</taxon>
        <taxon>Agaricales</taxon>
        <taxon>Marasmiineae</taxon>
        <taxon>Omphalotaceae</taxon>
        <taxon>Gymnopus</taxon>
    </lineage>
</organism>
<name>A0A6A4H0C4_9AGAR</name>
<sequence>RSHAQLTRALEEVWYAWEDMQHTVEFMECKAEWWVKRADWRKVEDEALRKGLNAYALKQASIQTRLKEMCITIWKKPLDGSEHMEDAGD</sequence>
<reference evidence="1" key="1">
    <citation type="journal article" date="2019" name="Environ. Microbiol.">
        <title>Fungal ecological strategies reflected in gene transcription - a case study of two litter decomposers.</title>
        <authorList>
            <person name="Barbi F."/>
            <person name="Kohler A."/>
            <person name="Barry K."/>
            <person name="Baskaran P."/>
            <person name="Daum C."/>
            <person name="Fauchery L."/>
            <person name="Ihrmark K."/>
            <person name="Kuo A."/>
            <person name="LaButti K."/>
            <person name="Lipzen A."/>
            <person name="Morin E."/>
            <person name="Grigoriev I.V."/>
            <person name="Henrissat B."/>
            <person name="Lindahl B."/>
            <person name="Martin F."/>
        </authorList>
    </citation>
    <scope>NUCLEOTIDE SEQUENCE</scope>
    <source>
        <strain evidence="1">JB14</strain>
    </source>
</reference>
<feature type="non-terminal residue" evidence="1">
    <location>
        <position position="89"/>
    </location>
</feature>
<dbReference type="EMBL" id="ML769646">
    <property type="protein sequence ID" value="KAE9390805.1"/>
    <property type="molecule type" value="Genomic_DNA"/>
</dbReference>
<feature type="non-terminal residue" evidence="1">
    <location>
        <position position="1"/>
    </location>
</feature>